<accession>A0A249XNQ6</accession>
<organism evidence="1 2">
    <name type="scientific">Brevibacterium phage LuckyBarnes</name>
    <dbReference type="NCBI Taxonomy" id="2027888"/>
    <lineage>
        <taxon>Viruses</taxon>
        <taxon>Duplodnaviria</taxon>
        <taxon>Heunggongvirae</taxon>
        <taxon>Uroviricota</taxon>
        <taxon>Caudoviricetes</taxon>
        <taxon>Luckybarnesvirus</taxon>
        <taxon>Luckybarnesvirus luckybarnes</taxon>
    </lineage>
</organism>
<evidence type="ECO:0000313" key="1">
    <source>
        <dbReference type="EMBL" id="ASZ73368.1"/>
    </source>
</evidence>
<sequence>MARYEYGKSRGAAAARADEFKVIMENPPENPQDTLRRQARNAVDRLLKTSGVWYRVANRPTEGKAESYCATLRRVSKDFTGDHYRLQTRMVKSDGGVLVYARVVSARQ</sequence>
<gene>
    <name evidence="1" type="ORF">SEA_LUCKYBARNES_51</name>
</gene>
<keyword evidence="2" id="KW-1185">Reference proteome</keyword>
<protein>
    <submittedName>
        <fullName evidence="1">Uncharacterized protein</fullName>
    </submittedName>
</protein>
<dbReference type="EMBL" id="MF668275">
    <property type="protein sequence ID" value="ASZ73368.1"/>
    <property type="molecule type" value="Genomic_DNA"/>
</dbReference>
<proteinExistence type="predicted"/>
<dbReference type="Proteomes" id="UP000224487">
    <property type="component" value="Genome"/>
</dbReference>
<reference evidence="2" key="1">
    <citation type="submission" date="2017-08" db="EMBL/GenBank/DDBJ databases">
        <authorList>
            <person name="de Groot N.N."/>
        </authorList>
    </citation>
    <scope>NUCLEOTIDE SEQUENCE [LARGE SCALE GENOMIC DNA]</scope>
</reference>
<name>A0A249XNQ6_9CAUD</name>
<evidence type="ECO:0000313" key="2">
    <source>
        <dbReference type="Proteomes" id="UP000224487"/>
    </source>
</evidence>